<evidence type="ECO:0000256" key="2">
    <source>
        <dbReference type="ARBA" id="ARBA00022475"/>
    </source>
</evidence>
<dbReference type="InterPro" id="IPR050189">
    <property type="entry name" value="MFS_Efflux_Transporters"/>
</dbReference>
<evidence type="ECO:0000256" key="6">
    <source>
        <dbReference type="SAM" id="MobiDB-lite"/>
    </source>
</evidence>
<keyword evidence="5 7" id="KW-0472">Membrane</keyword>
<feature type="transmembrane region" description="Helical" evidence="7">
    <location>
        <begin position="21"/>
        <end position="42"/>
    </location>
</feature>
<dbReference type="SUPFAM" id="SSF103473">
    <property type="entry name" value="MFS general substrate transporter"/>
    <property type="match status" value="1"/>
</dbReference>
<dbReference type="EMBL" id="JBHMBC010000022">
    <property type="protein sequence ID" value="MFB9820575.1"/>
    <property type="molecule type" value="Genomic_DNA"/>
</dbReference>
<protein>
    <submittedName>
        <fullName evidence="9">MFS transporter</fullName>
    </submittedName>
</protein>
<keyword evidence="3 7" id="KW-0812">Transmembrane</keyword>
<dbReference type="InterPro" id="IPR036259">
    <property type="entry name" value="MFS_trans_sf"/>
</dbReference>
<keyword evidence="4 7" id="KW-1133">Transmembrane helix</keyword>
<feature type="transmembrane region" description="Helical" evidence="7">
    <location>
        <begin position="255"/>
        <end position="273"/>
    </location>
</feature>
<feature type="transmembrane region" description="Helical" evidence="7">
    <location>
        <begin position="180"/>
        <end position="199"/>
    </location>
</feature>
<feature type="transmembrane region" description="Helical" evidence="7">
    <location>
        <begin position="347"/>
        <end position="367"/>
    </location>
</feature>
<name>A0ABV5Y0Q2_ARTRM</name>
<evidence type="ECO:0000256" key="5">
    <source>
        <dbReference type="ARBA" id="ARBA00023136"/>
    </source>
</evidence>
<dbReference type="CDD" id="cd17324">
    <property type="entry name" value="MFS_NepI_like"/>
    <property type="match status" value="1"/>
</dbReference>
<organism evidence="9 10">
    <name type="scientific">Arthrobacter ramosus</name>
    <dbReference type="NCBI Taxonomy" id="1672"/>
    <lineage>
        <taxon>Bacteria</taxon>
        <taxon>Bacillati</taxon>
        <taxon>Actinomycetota</taxon>
        <taxon>Actinomycetes</taxon>
        <taxon>Micrococcales</taxon>
        <taxon>Micrococcaceae</taxon>
        <taxon>Arthrobacter</taxon>
    </lineage>
</organism>
<keyword evidence="10" id="KW-1185">Reference proteome</keyword>
<dbReference type="Pfam" id="PF07690">
    <property type="entry name" value="MFS_1"/>
    <property type="match status" value="1"/>
</dbReference>
<dbReference type="Gene3D" id="1.20.1250.20">
    <property type="entry name" value="MFS general substrate transporter like domains"/>
    <property type="match status" value="1"/>
</dbReference>
<dbReference type="InterPro" id="IPR011701">
    <property type="entry name" value="MFS"/>
</dbReference>
<dbReference type="Proteomes" id="UP001589702">
    <property type="component" value="Unassembled WGS sequence"/>
</dbReference>
<reference evidence="9 10" key="1">
    <citation type="submission" date="2024-09" db="EMBL/GenBank/DDBJ databases">
        <authorList>
            <person name="Sun Q."/>
            <person name="Mori K."/>
        </authorList>
    </citation>
    <scope>NUCLEOTIDE SEQUENCE [LARGE SCALE GENOMIC DNA]</scope>
    <source>
        <strain evidence="9 10">JCM 1334</strain>
    </source>
</reference>
<feature type="transmembrane region" description="Helical" evidence="7">
    <location>
        <begin position="113"/>
        <end position="136"/>
    </location>
</feature>
<accession>A0ABV5Y0Q2</accession>
<feature type="transmembrane region" description="Helical" evidence="7">
    <location>
        <begin position="89"/>
        <end position="107"/>
    </location>
</feature>
<evidence type="ECO:0000256" key="3">
    <source>
        <dbReference type="ARBA" id="ARBA00022692"/>
    </source>
</evidence>
<feature type="transmembrane region" description="Helical" evidence="7">
    <location>
        <begin position="379"/>
        <end position="397"/>
    </location>
</feature>
<comment type="caution">
    <text evidence="9">The sequence shown here is derived from an EMBL/GenBank/DDBJ whole genome shotgun (WGS) entry which is preliminary data.</text>
</comment>
<evidence type="ECO:0000256" key="7">
    <source>
        <dbReference type="SAM" id="Phobius"/>
    </source>
</evidence>
<evidence type="ECO:0000256" key="1">
    <source>
        <dbReference type="ARBA" id="ARBA00004651"/>
    </source>
</evidence>
<keyword evidence="2" id="KW-1003">Cell membrane</keyword>
<evidence type="ECO:0000256" key="4">
    <source>
        <dbReference type="ARBA" id="ARBA00022989"/>
    </source>
</evidence>
<feature type="transmembrane region" description="Helical" evidence="7">
    <location>
        <begin position="220"/>
        <end position="243"/>
    </location>
</feature>
<feature type="region of interest" description="Disordered" evidence="6">
    <location>
        <begin position="403"/>
        <end position="425"/>
    </location>
</feature>
<evidence type="ECO:0000313" key="9">
    <source>
        <dbReference type="EMBL" id="MFB9820575.1"/>
    </source>
</evidence>
<dbReference type="PANTHER" id="PTHR43124">
    <property type="entry name" value="PURINE EFFLUX PUMP PBUE"/>
    <property type="match status" value="1"/>
</dbReference>
<dbReference type="PROSITE" id="PS50850">
    <property type="entry name" value="MFS"/>
    <property type="match status" value="1"/>
</dbReference>
<feature type="transmembrane region" description="Helical" evidence="7">
    <location>
        <begin position="285"/>
        <end position="306"/>
    </location>
</feature>
<feature type="transmembrane region" description="Helical" evidence="7">
    <location>
        <begin position="312"/>
        <end position="335"/>
    </location>
</feature>
<feature type="transmembrane region" description="Helical" evidence="7">
    <location>
        <begin position="148"/>
        <end position="174"/>
    </location>
</feature>
<gene>
    <name evidence="9" type="ORF">ACFFP1_13830</name>
</gene>
<sequence length="425" mass="42923">MSSTDLKAAGLKSAGRSRGGLPPVVFVLTAGTFLMQTTEFFIAGLLPELASDLRVSVPHAGLLITIFAVGMIIGSPAMIILTLRLQRRLTLMLSLLLFAVGHVLVAVSPSFEVIFAARFVTACATGAFWSVAVVVATRAAGPAAGSRALGVVMGGGSLATVVGVPLGAFAGQIAGWRAPFWALAILAAAAAVFIVRFVPHEEPTGATPSLSSEFAALRSGRLWLALASCALIMGGVLATYSYIAPLLTDRAGVPAAMLPWVLCCFGVGALLGNYTGGRLGDHRPYATTITAAVAATLFLLALCVFSEQALPVVILITLAGFAGFVVNPVAFALAVKFAGKAPTLASALTTASFNFGIAAGSWAAGLALSSAAGETGPPAVGAAIASLTIVSLGVLSASQRRASRANGTAGHGPSEETRECVGSSL</sequence>
<dbReference type="RefSeq" id="WP_234751106.1">
    <property type="nucleotide sequence ID" value="NZ_BAAAWN010000001.1"/>
</dbReference>
<proteinExistence type="predicted"/>
<feature type="transmembrane region" description="Helical" evidence="7">
    <location>
        <begin position="62"/>
        <end position="82"/>
    </location>
</feature>
<feature type="domain" description="Major facilitator superfamily (MFS) profile" evidence="8">
    <location>
        <begin position="24"/>
        <end position="400"/>
    </location>
</feature>
<comment type="subcellular location">
    <subcellularLocation>
        <location evidence="1">Cell membrane</location>
        <topology evidence="1">Multi-pass membrane protein</topology>
    </subcellularLocation>
</comment>
<dbReference type="PANTHER" id="PTHR43124:SF3">
    <property type="entry name" value="CHLORAMPHENICOL EFFLUX PUMP RV0191"/>
    <property type="match status" value="1"/>
</dbReference>
<evidence type="ECO:0000313" key="10">
    <source>
        <dbReference type="Proteomes" id="UP001589702"/>
    </source>
</evidence>
<evidence type="ECO:0000259" key="8">
    <source>
        <dbReference type="PROSITE" id="PS50850"/>
    </source>
</evidence>
<dbReference type="InterPro" id="IPR020846">
    <property type="entry name" value="MFS_dom"/>
</dbReference>